<name>A0A426V9Q9_9BURK</name>
<evidence type="ECO:0000313" key="3">
    <source>
        <dbReference type="EMBL" id="RRS03438.1"/>
    </source>
</evidence>
<feature type="domain" description="ER-bound oxygenase mpaB/mpaB'/Rubber oxygenase catalytic" evidence="2">
    <location>
        <begin position="152"/>
        <end position="373"/>
    </location>
</feature>
<dbReference type="InterPro" id="IPR018713">
    <property type="entry name" value="MPAB/Lcp_cat_dom"/>
</dbReference>
<dbReference type="PANTHER" id="PTHR37539:SF1">
    <property type="entry name" value="ER-BOUND OXYGENASE MPAB_MPAB'_RUBBER OXYGENASE CATALYTIC DOMAIN-CONTAINING PROTEIN"/>
    <property type="match status" value="1"/>
</dbReference>
<dbReference type="RefSeq" id="WP_125244267.1">
    <property type="nucleotide sequence ID" value="NZ_RSED01000012.1"/>
</dbReference>
<dbReference type="GO" id="GO:0016491">
    <property type="term" value="F:oxidoreductase activity"/>
    <property type="evidence" value="ECO:0007669"/>
    <property type="project" value="InterPro"/>
</dbReference>
<feature type="region of interest" description="Disordered" evidence="1">
    <location>
        <begin position="1"/>
        <end position="27"/>
    </location>
</feature>
<evidence type="ECO:0000256" key="1">
    <source>
        <dbReference type="SAM" id="MobiDB-lite"/>
    </source>
</evidence>
<evidence type="ECO:0000259" key="2">
    <source>
        <dbReference type="Pfam" id="PF09995"/>
    </source>
</evidence>
<sequence length="419" mass="46127">MQRSVKQSLGPLADMPGRHGADVPSARRTARTLRWLIRGQDPEPSTAQWQALGASLTRGDAPADRLATWMRAHGLATTQALFEQALNLGIDEVPDAPAELRDFFATVERTPDWVQPSRLLAGAKACHLSGLTGLQVLRDAALMGGYQASAINRTLVLTGSLAKGAQRRVAETTKWWIDCTTAGGLSRFAPGFKSTVRVRVMHALVRQRVQTLPDWDAAYFGLPVNQGDMQATYLGFSVIFLFGQRAMGVAINRQESDAVMHLWRYIGWLMGVEEGLLLDTEMQGRIALYRNLLSQAPADDSSKALGRALMDEPLSRHYGNAWPVLDRLQGRYERAKHLSICRFFLGGRGMRALGLPASVLPWYPALVVPFTALRHRLTRLLPGGHQALVRQGRAAQEDYLAILFGSGEPDIARLPQPHG</sequence>
<dbReference type="Proteomes" id="UP000269265">
    <property type="component" value="Unassembled WGS sequence"/>
</dbReference>
<organism evidence="3 4">
    <name type="scientific">Aquabacterium soli</name>
    <dbReference type="NCBI Taxonomy" id="2493092"/>
    <lineage>
        <taxon>Bacteria</taxon>
        <taxon>Pseudomonadati</taxon>
        <taxon>Pseudomonadota</taxon>
        <taxon>Betaproteobacteria</taxon>
        <taxon>Burkholderiales</taxon>
        <taxon>Aquabacterium</taxon>
    </lineage>
</organism>
<proteinExistence type="predicted"/>
<dbReference type="InterPro" id="IPR037473">
    <property type="entry name" value="Lcp-like"/>
</dbReference>
<dbReference type="EMBL" id="RSED01000012">
    <property type="protein sequence ID" value="RRS03438.1"/>
    <property type="molecule type" value="Genomic_DNA"/>
</dbReference>
<dbReference type="AlphaFoldDB" id="A0A426V9Q9"/>
<reference evidence="3 4" key="1">
    <citation type="submission" date="2018-12" db="EMBL/GenBank/DDBJ databases">
        <title>The whole draft genome of Aquabacterium sp. SJQ9.</title>
        <authorList>
            <person name="Sun L."/>
            <person name="Gao X."/>
            <person name="Chen W."/>
            <person name="Huang K."/>
        </authorList>
    </citation>
    <scope>NUCLEOTIDE SEQUENCE [LARGE SCALE GENOMIC DNA]</scope>
    <source>
        <strain evidence="3 4">SJQ9</strain>
    </source>
</reference>
<keyword evidence="4" id="KW-1185">Reference proteome</keyword>
<dbReference type="PANTHER" id="PTHR37539">
    <property type="entry name" value="SECRETED PROTEIN-RELATED"/>
    <property type="match status" value="1"/>
</dbReference>
<dbReference type="Pfam" id="PF09995">
    <property type="entry name" value="MPAB_Lcp_cat"/>
    <property type="match status" value="1"/>
</dbReference>
<protein>
    <submittedName>
        <fullName evidence="3">DUF2236 domain-containing protein</fullName>
    </submittedName>
</protein>
<accession>A0A426V9Q9</accession>
<dbReference type="OrthoDB" id="6072815at2"/>
<comment type="caution">
    <text evidence="3">The sequence shown here is derived from an EMBL/GenBank/DDBJ whole genome shotgun (WGS) entry which is preliminary data.</text>
</comment>
<evidence type="ECO:0000313" key="4">
    <source>
        <dbReference type="Proteomes" id="UP000269265"/>
    </source>
</evidence>
<gene>
    <name evidence="3" type="ORF">EIP75_15970</name>
</gene>